<accession>A0A0P9EYW1</accession>
<dbReference type="EMBL" id="LJCO01000037">
    <property type="protein sequence ID" value="KPV44305.1"/>
    <property type="molecule type" value="Genomic_DNA"/>
</dbReference>
<dbReference type="Proteomes" id="UP000050482">
    <property type="component" value="Unassembled WGS sequence"/>
</dbReference>
<dbReference type="OrthoDB" id="9803733at2"/>
<dbReference type="PATRIC" id="fig|471514.4.peg.4477"/>
<protein>
    <recommendedName>
        <fullName evidence="3">Helix-turn-helix domain-containing protein</fullName>
    </recommendedName>
</protein>
<keyword evidence="2" id="KW-1185">Reference proteome</keyword>
<sequence>MTQEFLQDNLRVFVVPVEILDVPETSIYEKMAYMVLRSFSNPREAVAFPSYATIARLGSMSRRQAIYAVQGLVAKGLLRKEMRYDVTKDRKIRNTSNKYYMERPVVQEMHHPSAQEAPPQCTTCTPPVQEMHHPSAPRAPKQNHLTDLHEQDHLTTTEENDVVAIEKCLGKKVKLSDLKRWMQQYGREYILAKAQYIAATKSKYRNVIGAFRKAIEEDWDTEALSEVAATSDKTRVRDERYSAFYDLFPDL</sequence>
<evidence type="ECO:0000313" key="2">
    <source>
        <dbReference type="Proteomes" id="UP000050482"/>
    </source>
</evidence>
<dbReference type="Pfam" id="PF13730">
    <property type="entry name" value="HTH_36"/>
    <property type="match status" value="1"/>
</dbReference>
<dbReference type="InterPro" id="IPR036388">
    <property type="entry name" value="WH-like_DNA-bd_sf"/>
</dbReference>
<dbReference type="AlphaFoldDB" id="A0A0P9EYW1"/>
<dbReference type="Gene3D" id="1.10.10.10">
    <property type="entry name" value="Winged helix-like DNA-binding domain superfamily/Winged helix DNA-binding domain"/>
    <property type="match status" value="1"/>
</dbReference>
<evidence type="ECO:0008006" key="3">
    <source>
        <dbReference type="Google" id="ProtNLM"/>
    </source>
</evidence>
<name>A0A0P9EYW1_9BACL</name>
<organism evidence="1 2">
    <name type="scientific">Alicyclobacillus ferrooxydans</name>
    <dbReference type="NCBI Taxonomy" id="471514"/>
    <lineage>
        <taxon>Bacteria</taxon>
        <taxon>Bacillati</taxon>
        <taxon>Bacillota</taxon>
        <taxon>Bacilli</taxon>
        <taxon>Bacillales</taxon>
        <taxon>Alicyclobacillaceae</taxon>
        <taxon>Alicyclobacillus</taxon>
    </lineage>
</organism>
<comment type="caution">
    <text evidence="1">The sequence shown here is derived from an EMBL/GenBank/DDBJ whole genome shotgun (WGS) entry which is preliminary data.</text>
</comment>
<gene>
    <name evidence="1" type="ORF">AN477_07825</name>
</gene>
<evidence type="ECO:0000313" key="1">
    <source>
        <dbReference type="EMBL" id="KPV44305.1"/>
    </source>
</evidence>
<reference evidence="1 2" key="1">
    <citation type="submission" date="2015-09" db="EMBL/GenBank/DDBJ databases">
        <title>Draft genome sequence of Alicyclobacillus ferrooxydans DSM 22381.</title>
        <authorList>
            <person name="Hemp J."/>
        </authorList>
    </citation>
    <scope>NUCLEOTIDE SEQUENCE [LARGE SCALE GENOMIC DNA]</scope>
    <source>
        <strain evidence="1 2">TC-34</strain>
    </source>
</reference>
<proteinExistence type="predicted"/>
<dbReference type="RefSeq" id="WP_054968619.1">
    <property type="nucleotide sequence ID" value="NZ_LJCO01000037.1"/>
</dbReference>